<dbReference type="PANTHER" id="PTHR46230">
    <property type="match status" value="1"/>
</dbReference>
<evidence type="ECO:0000313" key="2">
    <source>
        <dbReference type="EMBL" id="KAA8903849.1"/>
    </source>
</evidence>
<sequence length="128" mass="14203">MPTPVEDSIRTKLTAALSPRTLEIHNDSKKHAHHNAMRGVADKKETHFRIVVSSAAFVGKPQIARHRMVNALVKEELERKGGIHALQMRTLTLEEEDRLLEKAREIEKAEAEGKCAGACAGKEDDSTL</sequence>
<comment type="caution">
    <text evidence="2">The sequence shown here is derived from an EMBL/GenBank/DDBJ whole genome shotgun (WGS) entry which is preliminary data.</text>
</comment>
<keyword evidence="3" id="KW-1185">Reference proteome</keyword>
<dbReference type="SUPFAM" id="SSF82657">
    <property type="entry name" value="BolA-like"/>
    <property type="match status" value="1"/>
</dbReference>
<dbReference type="Pfam" id="PF01722">
    <property type="entry name" value="BolA"/>
    <property type="match status" value="1"/>
</dbReference>
<reference evidence="2 3" key="1">
    <citation type="submission" date="2019-09" db="EMBL/GenBank/DDBJ databases">
        <title>Draft genome of the ectomycorrhizal ascomycete Sphaerosporella brunnea.</title>
        <authorList>
            <consortium name="DOE Joint Genome Institute"/>
            <person name="Benucci G.M."/>
            <person name="Marozzi G."/>
            <person name="Antonielli L."/>
            <person name="Sanchez S."/>
            <person name="Marco P."/>
            <person name="Wang X."/>
            <person name="Falini L.B."/>
            <person name="Barry K."/>
            <person name="Haridas S."/>
            <person name="Lipzen A."/>
            <person name="Labutti K."/>
            <person name="Grigoriev I.V."/>
            <person name="Murat C."/>
            <person name="Martin F."/>
            <person name="Albertini E."/>
            <person name="Donnini D."/>
            <person name="Bonito G."/>
        </authorList>
    </citation>
    <scope>NUCLEOTIDE SEQUENCE [LARGE SCALE GENOMIC DNA]</scope>
    <source>
        <strain evidence="2 3">Sb_GMNB300</strain>
    </source>
</reference>
<dbReference type="Gene3D" id="3.30.300.90">
    <property type="entry name" value="BolA-like"/>
    <property type="match status" value="1"/>
</dbReference>
<accession>A0A5J5EUU5</accession>
<dbReference type="InterPro" id="IPR036065">
    <property type="entry name" value="BolA-like_sf"/>
</dbReference>
<dbReference type="InterPro" id="IPR002634">
    <property type="entry name" value="BolA"/>
</dbReference>
<dbReference type="GO" id="GO:0005759">
    <property type="term" value="C:mitochondrial matrix"/>
    <property type="evidence" value="ECO:0007669"/>
    <property type="project" value="TreeGrafter"/>
</dbReference>
<evidence type="ECO:0000256" key="1">
    <source>
        <dbReference type="RuleBase" id="RU003860"/>
    </source>
</evidence>
<dbReference type="FunCoup" id="A0A5J5EUU5">
    <property type="interactions" value="17"/>
</dbReference>
<dbReference type="GO" id="GO:0044572">
    <property type="term" value="P:[4Fe-4S] cluster assembly"/>
    <property type="evidence" value="ECO:0007669"/>
    <property type="project" value="TreeGrafter"/>
</dbReference>
<dbReference type="Proteomes" id="UP000326924">
    <property type="component" value="Unassembled WGS sequence"/>
</dbReference>
<dbReference type="InParanoid" id="A0A5J5EUU5"/>
<dbReference type="PANTHER" id="PTHR46230:SF7">
    <property type="entry name" value="BOLA-LIKE PROTEIN 1"/>
    <property type="match status" value="1"/>
</dbReference>
<dbReference type="EMBL" id="VXIS01000114">
    <property type="protein sequence ID" value="KAA8903849.1"/>
    <property type="molecule type" value="Genomic_DNA"/>
</dbReference>
<name>A0A5J5EUU5_9PEZI</name>
<dbReference type="AlphaFoldDB" id="A0A5J5EUU5"/>
<organism evidence="2 3">
    <name type="scientific">Sphaerosporella brunnea</name>
    <dbReference type="NCBI Taxonomy" id="1250544"/>
    <lineage>
        <taxon>Eukaryota</taxon>
        <taxon>Fungi</taxon>
        <taxon>Dikarya</taxon>
        <taxon>Ascomycota</taxon>
        <taxon>Pezizomycotina</taxon>
        <taxon>Pezizomycetes</taxon>
        <taxon>Pezizales</taxon>
        <taxon>Pyronemataceae</taxon>
        <taxon>Sphaerosporella</taxon>
    </lineage>
</organism>
<dbReference type="OrthoDB" id="411584at2759"/>
<evidence type="ECO:0000313" key="3">
    <source>
        <dbReference type="Proteomes" id="UP000326924"/>
    </source>
</evidence>
<comment type="similarity">
    <text evidence="1">Belongs to the BolA/IbaG family.</text>
</comment>
<gene>
    <name evidence="2" type="ORF">FN846DRAFT_779878</name>
</gene>
<proteinExistence type="inferred from homology"/>
<protein>
    <submittedName>
        <fullName evidence="2">Bola-like protein-domain-containing protein</fullName>
    </submittedName>
</protein>